<organism evidence="2 3">
    <name type="scientific">Pseudomonas syringae pv. tagetis</name>
    <dbReference type="NCBI Taxonomy" id="129140"/>
    <lineage>
        <taxon>Bacteria</taxon>
        <taxon>Pseudomonadati</taxon>
        <taxon>Pseudomonadota</taxon>
        <taxon>Gammaproteobacteria</taxon>
        <taxon>Pseudomonadales</taxon>
        <taxon>Pseudomonadaceae</taxon>
        <taxon>Pseudomonas</taxon>
    </lineage>
</organism>
<gene>
    <name evidence="2" type="ORF">ALO44_04973</name>
</gene>
<sequence length="249" mass="26874">MIKIFISSLELFSCQVGLKRTACVSFRPFATVLPDSLPMNVFRCLGLLVVVLLSGCDAQDTPVPKPRTEVVVTAPVSPEVHLKTEAPAEAATDAKQLKAPDTMHQLMPGVPVVPVVVGKEKSEPSLPVAKPAASEKPSSKVVAAKAPASTRKNAKDAKAASAKDVRIKSPKLDLSLPPELVKELDPPAKVITSKRKPILPQMFNDKNASANPGPFELEGRLLTNEMQLQMRNDNRRDVEGAALDFKFKQ</sequence>
<name>A0A0Q0BDB1_9PSED</name>
<evidence type="ECO:0008006" key="4">
    <source>
        <dbReference type="Google" id="ProtNLM"/>
    </source>
</evidence>
<feature type="compositionally biased region" description="Basic and acidic residues" evidence="1">
    <location>
        <begin position="153"/>
        <end position="162"/>
    </location>
</feature>
<feature type="region of interest" description="Disordered" evidence="1">
    <location>
        <begin position="125"/>
        <end position="162"/>
    </location>
</feature>
<protein>
    <recommendedName>
        <fullName evidence="4">Translation initiation factor 2</fullName>
    </recommendedName>
</protein>
<evidence type="ECO:0000313" key="3">
    <source>
        <dbReference type="Proteomes" id="UP000050474"/>
    </source>
</evidence>
<dbReference type="PATRIC" id="fig|129140.3.peg.2499"/>
<proteinExistence type="predicted"/>
<comment type="caution">
    <text evidence="2">The sequence shown here is derived from an EMBL/GenBank/DDBJ whole genome shotgun (WGS) entry which is preliminary data.</text>
</comment>
<dbReference type="AlphaFoldDB" id="A0A0Q0BDB1"/>
<dbReference type="Proteomes" id="UP000050474">
    <property type="component" value="Unassembled WGS sequence"/>
</dbReference>
<evidence type="ECO:0000313" key="2">
    <source>
        <dbReference type="EMBL" id="KPY86789.1"/>
    </source>
</evidence>
<reference evidence="2 3" key="1">
    <citation type="submission" date="2015-09" db="EMBL/GenBank/DDBJ databases">
        <title>Genome announcement of multiple Pseudomonas syringae strains.</title>
        <authorList>
            <person name="Thakur S."/>
            <person name="Wang P.W."/>
            <person name="Gong Y."/>
            <person name="Weir B.S."/>
            <person name="Guttman D.S."/>
        </authorList>
    </citation>
    <scope>NUCLEOTIDE SEQUENCE [LARGE SCALE GENOMIC DNA]</scope>
    <source>
        <strain evidence="2 3">ICMP4091</strain>
    </source>
</reference>
<feature type="compositionally biased region" description="Low complexity" evidence="1">
    <location>
        <begin position="132"/>
        <end position="149"/>
    </location>
</feature>
<dbReference type="EMBL" id="LJRM01000073">
    <property type="protein sequence ID" value="KPY86789.1"/>
    <property type="molecule type" value="Genomic_DNA"/>
</dbReference>
<dbReference type="STRING" id="129140.ALO44_04973"/>
<evidence type="ECO:0000256" key="1">
    <source>
        <dbReference type="SAM" id="MobiDB-lite"/>
    </source>
</evidence>
<accession>A0A0Q0BDB1</accession>